<keyword evidence="8" id="KW-1185">Reference proteome</keyword>
<dbReference type="Pfam" id="PF14833">
    <property type="entry name" value="NAD_binding_11"/>
    <property type="match status" value="1"/>
</dbReference>
<organism evidence="7 8">
    <name type="scientific">Microvirga mediterraneensis</name>
    <dbReference type="NCBI Taxonomy" id="2754695"/>
    <lineage>
        <taxon>Bacteria</taxon>
        <taxon>Pseudomonadati</taxon>
        <taxon>Pseudomonadota</taxon>
        <taxon>Alphaproteobacteria</taxon>
        <taxon>Hyphomicrobiales</taxon>
        <taxon>Methylobacteriaceae</taxon>
        <taxon>Microvirga</taxon>
    </lineage>
</organism>
<dbReference type="InterPro" id="IPR008927">
    <property type="entry name" value="6-PGluconate_DH-like_C_sf"/>
</dbReference>
<evidence type="ECO:0000256" key="1">
    <source>
        <dbReference type="ARBA" id="ARBA00009080"/>
    </source>
</evidence>
<dbReference type="AlphaFoldDB" id="A0A838BTT1"/>
<dbReference type="InterPro" id="IPR029154">
    <property type="entry name" value="HIBADH-like_NADP-bd"/>
</dbReference>
<feature type="active site" evidence="4">
    <location>
        <position position="187"/>
    </location>
</feature>
<dbReference type="GO" id="GO:0050661">
    <property type="term" value="F:NADP binding"/>
    <property type="evidence" value="ECO:0007669"/>
    <property type="project" value="InterPro"/>
</dbReference>
<comment type="similarity">
    <text evidence="1">Belongs to the HIBADH-related family.</text>
</comment>
<dbReference type="InterPro" id="IPR006115">
    <property type="entry name" value="6PGDH_NADP-bd"/>
</dbReference>
<dbReference type="Pfam" id="PF03446">
    <property type="entry name" value="NAD_binding_2"/>
    <property type="match status" value="1"/>
</dbReference>
<dbReference type="Gene3D" id="1.10.1040.10">
    <property type="entry name" value="N-(1-d-carboxylethyl)-l-norvaline Dehydrogenase, domain 2"/>
    <property type="match status" value="1"/>
</dbReference>
<dbReference type="SUPFAM" id="SSF51735">
    <property type="entry name" value="NAD(P)-binding Rossmann-fold domains"/>
    <property type="match status" value="1"/>
</dbReference>
<dbReference type="EMBL" id="JACDXJ010000001">
    <property type="protein sequence ID" value="MBA1158768.1"/>
    <property type="molecule type" value="Genomic_DNA"/>
</dbReference>
<sequence length="310" mass="32619">MTLDQGQKDTMGRNGQNATVGFVGLGTMGREMALNLLKAGYPVCAYDVRKEAIDDLVTQGATRAESPAEAARDSDIVISMLPDTPQVEEIVYGEGGLLTSPPRGLLLVDMSTISPVAVRRMHADLKAVGVEFLDAPVSGGPVGAKNATLSIMVGGDRDAFMRAEPFFQAMGATITHVGEAGAGQTVKLCNQLVCAINIQAICEALALGRASGVDLEQLRNVLLGGSAASWMLDKLGPAMIVGDTSAGFRIDLMLKDLRLVQEQALSLSVPLPGTALVTSQYVEARAHGEGTNGNQSLFRVYDRMTNQAAN</sequence>
<name>A0A838BTT1_9HYPH</name>
<evidence type="ECO:0000256" key="4">
    <source>
        <dbReference type="PIRSR" id="PIRSR000103-1"/>
    </source>
</evidence>
<evidence type="ECO:0000313" key="8">
    <source>
        <dbReference type="Proteomes" id="UP000572984"/>
    </source>
</evidence>
<accession>A0A838BTT1</accession>
<dbReference type="GO" id="GO:0051287">
    <property type="term" value="F:NAD binding"/>
    <property type="evidence" value="ECO:0007669"/>
    <property type="project" value="InterPro"/>
</dbReference>
<dbReference type="InterPro" id="IPR013328">
    <property type="entry name" value="6PGD_dom2"/>
</dbReference>
<evidence type="ECO:0000256" key="3">
    <source>
        <dbReference type="ARBA" id="ARBA00023027"/>
    </source>
</evidence>
<comment type="caution">
    <text evidence="7">The sequence shown here is derived from an EMBL/GenBank/DDBJ whole genome shotgun (WGS) entry which is preliminary data.</text>
</comment>
<dbReference type="Proteomes" id="UP000572984">
    <property type="component" value="Unassembled WGS sequence"/>
</dbReference>
<dbReference type="PANTHER" id="PTHR43060:SF15">
    <property type="entry name" value="3-HYDROXYISOBUTYRATE DEHYDROGENASE-LIKE 1, MITOCHONDRIAL-RELATED"/>
    <property type="match status" value="1"/>
</dbReference>
<keyword evidence="2" id="KW-0560">Oxidoreductase</keyword>
<dbReference type="InterPro" id="IPR002204">
    <property type="entry name" value="3-OH-isobutyrate_DH-rel_CS"/>
</dbReference>
<evidence type="ECO:0000259" key="6">
    <source>
        <dbReference type="Pfam" id="PF14833"/>
    </source>
</evidence>
<evidence type="ECO:0000313" key="7">
    <source>
        <dbReference type="EMBL" id="MBA1158768.1"/>
    </source>
</evidence>
<dbReference type="InterPro" id="IPR036291">
    <property type="entry name" value="NAD(P)-bd_dom_sf"/>
</dbReference>
<protein>
    <submittedName>
        <fullName evidence="7">NAD(P)-dependent oxidoreductase</fullName>
    </submittedName>
</protein>
<evidence type="ECO:0000259" key="5">
    <source>
        <dbReference type="Pfam" id="PF03446"/>
    </source>
</evidence>
<dbReference type="InterPro" id="IPR015815">
    <property type="entry name" value="HIBADH-related"/>
</dbReference>
<evidence type="ECO:0000256" key="2">
    <source>
        <dbReference type="ARBA" id="ARBA00023002"/>
    </source>
</evidence>
<dbReference type="GO" id="GO:0016491">
    <property type="term" value="F:oxidoreductase activity"/>
    <property type="evidence" value="ECO:0007669"/>
    <property type="project" value="UniProtKB-KW"/>
</dbReference>
<feature type="domain" description="6-phosphogluconate dehydrogenase NADP-binding" evidence="5">
    <location>
        <begin position="19"/>
        <end position="178"/>
    </location>
</feature>
<dbReference type="PROSITE" id="PS00895">
    <property type="entry name" value="3_HYDROXYISOBUT_DH"/>
    <property type="match status" value="1"/>
</dbReference>
<dbReference type="Gene3D" id="3.40.50.720">
    <property type="entry name" value="NAD(P)-binding Rossmann-like Domain"/>
    <property type="match status" value="1"/>
</dbReference>
<dbReference type="PIRSF" id="PIRSF000103">
    <property type="entry name" value="HIBADH"/>
    <property type="match status" value="1"/>
</dbReference>
<proteinExistence type="inferred from homology"/>
<dbReference type="SUPFAM" id="SSF48179">
    <property type="entry name" value="6-phosphogluconate dehydrogenase C-terminal domain-like"/>
    <property type="match status" value="1"/>
</dbReference>
<dbReference type="GO" id="GO:0016054">
    <property type="term" value="P:organic acid catabolic process"/>
    <property type="evidence" value="ECO:0007669"/>
    <property type="project" value="UniProtKB-ARBA"/>
</dbReference>
<keyword evidence="3" id="KW-0520">NAD</keyword>
<reference evidence="7 8" key="1">
    <citation type="submission" date="2020-07" db="EMBL/GenBank/DDBJ databases">
        <title>Draft genome and description of Microvirga mediterraneensis Marseille-Q2068 sp. nov.</title>
        <authorList>
            <person name="Boxberger M."/>
        </authorList>
    </citation>
    <scope>NUCLEOTIDE SEQUENCE [LARGE SCALE GENOMIC DNA]</scope>
    <source>
        <strain evidence="7 8">Marseille-Q2068</strain>
    </source>
</reference>
<feature type="domain" description="3-hydroxyisobutyrate dehydrogenase-like NAD-binding" evidence="6">
    <location>
        <begin position="181"/>
        <end position="301"/>
    </location>
</feature>
<dbReference type="PANTHER" id="PTHR43060">
    <property type="entry name" value="3-HYDROXYISOBUTYRATE DEHYDROGENASE-LIKE 1, MITOCHONDRIAL-RELATED"/>
    <property type="match status" value="1"/>
</dbReference>
<gene>
    <name evidence="7" type="ORF">H0S73_21940</name>
</gene>